<dbReference type="PANTHER" id="PTHR24273">
    <property type="entry name" value="FI04643P-RELATED"/>
    <property type="match status" value="1"/>
</dbReference>
<dbReference type="EMBL" id="JAHWYN010000003">
    <property type="protein sequence ID" value="MBW4359538.1"/>
    <property type="molecule type" value="Genomic_DNA"/>
</dbReference>
<dbReference type="Proteomes" id="UP000812031">
    <property type="component" value="Unassembled WGS sequence"/>
</dbReference>
<dbReference type="Pfam" id="PF13585">
    <property type="entry name" value="CHU_C"/>
    <property type="match status" value="1"/>
</dbReference>
<keyword evidence="1" id="KW-0677">Repeat</keyword>
<feature type="non-terminal residue" evidence="3">
    <location>
        <position position="1"/>
    </location>
</feature>
<reference evidence="3 4" key="1">
    <citation type="submission" date="2021-07" db="EMBL/GenBank/DDBJ databases">
        <title>Flavobacterium sp. nov. isolated from sediment on the Taihu Lake.</title>
        <authorList>
            <person name="Qu J.-H."/>
        </authorList>
    </citation>
    <scope>NUCLEOTIDE SEQUENCE [LARGE SCALE GENOMIC DNA]</scope>
    <source>
        <strain evidence="3 4">NAS39</strain>
    </source>
</reference>
<dbReference type="Pfam" id="PF02494">
    <property type="entry name" value="HYR"/>
    <property type="match status" value="4"/>
</dbReference>
<sequence length="1184" mass="123805">DAPSTFPIGSTTVTWTVKDASNNTATCTQTVTITDNINPTITCPAAVSVNVDAGSCVATGVALGSPVFADNCSGATVSNDAPSTFPIGSTIVTWTVKDASNNTATCTQTVTITDNINPTITCPAAVSVNVDAGSCVATGVALGSPVFADNCSGATVSNDAPSTFPIGSTIVTWTVKDASNNTATCTQTVTITDNINPTITCPAAVSVNVDAGSCVATGVALGSPVFADNCSGATVSNDAPSTFPIGSTIVTWTVKDASNNTTSCTQTVKVIGEIIANDDLGTPINGTVGGTALVDIISNDQLNCAIVNPNDVVLSFISATNAGVSLVGRGVIVAPNTPAGSYSLTYSICDKLNPTNCDTAKVTVQVNTIDAIDDTMLPIIGSSGGTTENVLFNDKVNGTLLTAATFNTVNVSSVGVYPTGLSLNMDGTLTVAPGTTAGKYAVQYQICSVSSPAICDTASINIEVKDVPAPAPPIVLANDDSAGPIDGLNGMKNILNVLSNDLVDVNSATLSNVNLSVVTPDATGYLTLNTDGSLDIKRGTPVGTYSLTYQICTLGVIPVCDAAAVSIVVNCSSATYISGIVYNKGNASAPLANVPITLIPQKTTVGPVLMQITKADGSYSFSGMVQGDYLVQVQDANLNSVYQLYPTNGSLRFITVNNCDFQKIDFEYDLSTLPVLGDYVWYDINSNGIQDEWYDANNDGLVTQNIPDANGNIDYSKWEWIDYNGDGSCKGANNVGELNAAGIGNAKSSNIVVTGPNGYSKTVIIGYEGYWRDRPGVSNPWGDYKVELVMDANLDAAAQALGGTGLVKVLPSTTKKGVDLNVNKMQGSVVCGLTTPSFKLTNLSTSNSVYLDGDFGISCRMYAGIVANSDNVGAIDGSKALNGIFNVIANDTFNGLPIHLSDVVLSFTPDPNFTIGTNGLLNTIADIPGGNYTLTYSICEKANPSNCSTALVTVFVEKPSIALVKTAHFNDENGDGYAKAGETITYSFEITNTGNVPLTNVIINDPLLGVIMSGNPLIMEVDEINTTNFKGRYVIKQSDINTGSISNQATVYGTSPNGQIVEDKSDELNILDDNPTVLSVSGCAIKVFNSLTPDGGDKYDRLFIQGLECYPDNSVEIFNRWGVLVFEREHYNNDDRAFKGVSEGRVTVEKSQELPVGTYFYILKYKDSESNALEKSGYLYLNRK</sequence>
<dbReference type="InterPro" id="IPR047589">
    <property type="entry name" value="DUF11_rpt"/>
</dbReference>
<dbReference type="Pfam" id="PF24346">
    <property type="entry name" value="DUF7507"/>
    <property type="match status" value="1"/>
</dbReference>
<dbReference type="InterPro" id="IPR003410">
    <property type="entry name" value="HYR_dom"/>
</dbReference>
<accession>A0ABS6XUM0</accession>
<feature type="domain" description="HYR" evidence="2">
    <location>
        <begin position="34"/>
        <end position="114"/>
    </location>
</feature>
<dbReference type="RefSeq" id="WP_219316073.1">
    <property type="nucleotide sequence ID" value="NZ_JAHWYN010000003.1"/>
</dbReference>
<evidence type="ECO:0000313" key="4">
    <source>
        <dbReference type="Proteomes" id="UP000812031"/>
    </source>
</evidence>
<dbReference type="PROSITE" id="PS50825">
    <property type="entry name" value="HYR"/>
    <property type="match status" value="2"/>
</dbReference>
<evidence type="ECO:0000313" key="3">
    <source>
        <dbReference type="EMBL" id="MBW4359538.1"/>
    </source>
</evidence>
<dbReference type="NCBIfam" id="TIGR01451">
    <property type="entry name" value="B_ant_repeat"/>
    <property type="match status" value="1"/>
</dbReference>
<name>A0ABS6XUM0_9FLAO</name>
<dbReference type="PANTHER" id="PTHR24273:SF32">
    <property type="entry name" value="HYALIN"/>
    <property type="match status" value="1"/>
</dbReference>
<evidence type="ECO:0000256" key="1">
    <source>
        <dbReference type="ARBA" id="ARBA00022737"/>
    </source>
</evidence>
<evidence type="ECO:0000259" key="2">
    <source>
        <dbReference type="PROSITE" id="PS50825"/>
    </source>
</evidence>
<dbReference type="InterPro" id="IPR055354">
    <property type="entry name" value="DUF7507"/>
</dbReference>
<gene>
    <name evidence="3" type="ORF">KZH69_03470</name>
</gene>
<keyword evidence="4" id="KW-1185">Reference proteome</keyword>
<protein>
    <submittedName>
        <fullName evidence="3">HYR domain-containing protein</fullName>
    </submittedName>
</protein>
<proteinExistence type="predicted"/>
<feature type="domain" description="HYR" evidence="2">
    <location>
        <begin position="192"/>
        <end position="272"/>
    </location>
</feature>
<organism evidence="3 4">
    <name type="scientific">Flavobacterium taihuense</name>
    <dbReference type="NCBI Taxonomy" id="2857508"/>
    <lineage>
        <taxon>Bacteria</taxon>
        <taxon>Pseudomonadati</taxon>
        <taxon>Bacteroidota</taxon>
        <taxon>Flavobacteriia</taxon>
        <taxon>Flavobacteriales</taxon>
        <taxon>Flavobacteriaceae</taxon>
        <taxon>Flavobacterium</taxon>
    </lineage>
</organism>
<comment type="caution">
    <text evidence="3">The sequence shown here is derived from an EMBL/GenBank/DDBJ whole genome shotgun (WGS) entry which is preliminary data.</text>
</comment>